<protein>
    <submittedName>
        <fullName evidence="3">S26 family signal peptidase</fullName>
    </submittedName>
</protein>
<evidence type="ECO:0000259" key="2">
    <source>
        <dbReference type="Pfam" id="PF10502"/>
    </source>
</evidence>
<gene>
    <name evidence="3" type="ORF">P9B03_11025</name>
</gene>
<dbReference type="InterPro" id="IPR036286">
    <property type="entry name" value="LexA/Signal_pep-like_sf"/>
</dbReference>
<reference evidence="3 4" key="1">
    <citation type="submission" date="2023-03" db="EMBL/GenBank/DDBJ databases">
        <title>Bacillus Genome Sequencing.</title>
        <authorList>
            <person name="Dunlap C."/>
        </authorList>
    </citation>
    <scope>NUCLEOTIDE SEQUENCE [LARGE SCALE GENOMIC DNA]</scope>
    <source>
        <strain evidence="3 4">B-59205</strain>
    </source>
</reference>
<keyword evidence="1" id="KW-1133">Transmembrane helix</keyword>
<dbReference type="GO" id="GO:0006465">
    <property type="term" value="P:signal peptide processing"/>
    <property type="evidence" value="ECO:0007669"/>
    <property type="project" value="InterPro"/>
</dbReference>
<dbReference type="EMBL" id="JARSFG010000015">
    <property type="protein sequence ID" value="MEC1179016.1"/>
    <property type="molecule type" value="Genomic_DNA"/>
</dbReference>
<sequence length="513" mass="59756">MNNIKRELKEVLEDKTHFTQKNENYVLQQIMQPKKKSWTTLFIAASFVTLLALFVGASLWQQTNESKAQFTHFFESYMGGRNYEVIFQEFNYLKEGDALVAFIERNEGGKIYLAYLEYKNGWQWIQTTGTQSKPYDGKEFWGSTVQEPFMYAGVMETAEIKQIIVGEQKATLIPLTDGLTYWFAISDKAARIIVQNKDNTWERLAGDLYSRIDEIEHIPLINSLSGEQYAIQLTSNTMEQGKQEYTQYPIVVDPQFDQLDRLDVILYTAKDGQQVMSRVLGLPNETIEIINGSVVINTIPIPYHAMFAKIMGETVYENYIEKFEDTENAQEIFFFNHAITQLSEKEIFVIPDNWSLDKIEAISLEQVDAKVIGYESKDIEKEWTEQERSLYTAFKNSNDIEVFRNVDPITYARVQLYAQFLVDKRTAYRMYTTEPGHVQWTEEEHIRQNNSFSHLENERRYASYYAQLLLAGEFQIHNDEGIITFHLPSGDIGMWRMIQNKNGIWQSGFLPLQ</sequence>
<comment type="caution">
    <text evidence="3">The sequence shown here is derived from an EMBL/GenBank/DDBJ whole genome shotgun (WGS) entry which is preliminary data.</text>
</comment>
<keyword evidence="1" id="KW-0812">Transmembrane</keyword>
<keyword evidence="4" id="KW-1185">Reference proteome</keyword>
<accession>A0AAW9NRB3</accession>
<evidence type="ECO:0000256" key="1">
    <source>
        <dbReference type="SAM" id="Phobius"/>
    </source>
</evidence>
<evidence type="ECO:0000313" key="4">
    <source>
        <dbReference type="Proteomes" id="UP001344888"/>
    </source>
</evidence>
<dbReference type="RefSeq" id="WP_326123506.1">
    <property type="nucleotide sequence ID" value="NZ_JARSFG010000015.1"/>
</dbReference>
<feature type="transmembrane region" description="Helical" evidence="1">
    <location>
        <begin position="38"/>
        <end position="60"/>
    </location>
</feature>
<proteinExistence type="predicted"/>
<evidence type="ECO:0000313" key="3">
    <source>
        <dbReference type="EMBL" id="MEC1179016.1"/>
    </source>
</evidence>
<dbReference type="Proteomes" id="UP001344888">
    <property type="component" value="Unassembled WGS sequence"/>
</dbReference>
<feature type="domain" description="Peptidase S26" evidence="2">
    <location>
        <begin position="253"/>
        <end position="353"/>
    </location>
</feature>
<dbReference type="SUPFAM" id="SSF51306">
    <property type="entry name" value="LexA/Signal peptidase"/>
    <property type="match status" value="1"/>
</dbReference>
<dbReference type="AlphaFoldDB" id="A0AAW9NRB3"/>
<dbReference type="Pfam" id="PF10502">
    <property type="entry name" value="Peptidase_S26"/>
    <property type="match status" value="1"/>
</dbReference>
<organism evidence="3 4">
    <name type="scientific">Metasolibacillus meyeri</name>
    <dbReference type="NCBI Taxonomy" id="1071052"/>
    <lineage>
        <taxon>Bacteria</taxon>
        <taxon>Bacillati</taxon>
        <taxon>Bacillota</taxon>
        <taxon>Bacilli</taxon>
        <taxon>Bacillales</taxon>
        <taxon>Caryophanaceae</taxon>
        <taxon>Metasolibacillus</taxon>
    </lineage>
</organism>
<keyword evidence="1" id="KW-0472">Membrane</keyword>
<dbReference type="Gene3D" id="2.10.109.10">
    <property type="entry name" value="Umud Fragment, subunit A"/>
    <property type="match status" value="1"/>
</dbReference>
<name>A0AAW9NRB3_9BACL</name>
<dbReference type="InterPro" id="IPR019533">
    <property type="entry name" value="Peptidase_S26"/>
</dbReference>
<dbReference type="GO" id="GO:0004252">
    <property type="term" value="F:serine-type endopeptidase activity"/>
    <property type="evidence" value="ECO:0007669"/>
    <property type="project" value="InterPro"/>
</dbReference>